<comment type="caution">
    <text evidence="1">The sequence shown here is derived from an EMBL/GenBank/DDBJ whole genome shotgun (WGS) entry which is preliminary data.</text>
</comment>
<dbReference type="AlphaFoldDB" id="A0A371FXE6"/>
<accession>A0A371FXE6</accession>
<feature type="non-terminal residue" evidence="1">
    <location>
        <position position="1"/>
    </location>
</feature>
<gene>
    <name evidence="1" type="ORF">CR513_36133</name>
</gene>
<evidence type="ECO:0000313" key="2">
    <source>
        <dbReference type="Proteomes" id="UP000257109"/>
    </source>
</evidence>
<dbReference type="Proteomes" id="UP000257109">
    <property type="component" value="Unassembled WGS sequence"/>
</dbReference>
<protein>
    <submittedName>
        <fullName evidence="1">Uncharacterized protein</fullName>
    </submittedName>
</protein>
<name>A0A371FXE6_MUCPR</name>
<evidence type="ECO:0000313" key="1">
    <source>
        <dbReference type="EMBL" id="RDX83007.1"/>
    </source>
</evidence>
<keyword evidence="2" id="KW-1185">Reference proteome</keyword>
<organism evidence="1 2">
    <name type="scientific">Mucuna pruriens</name>
    <name type="common">Velvet bean</name>
    <name type="synonym">Dolichos pruriens</name>
    <dbReference type="NCBI Taxonomy" id="157652"/>
    <lineage>
        <taxon>Eukaryota</taxon>
        <taxon>Viridiplantae</taxon>
        <taxon>Streptophyta</taxon>
        <taxon>Embryophyta</taxon>
        <taxon>Tracheophyta</taxon>
        <taxon>Spermatophyta</taxon>
        <taxon>Magnoliopsida</taxon>
        <taxon>eudicotyledons</taxon>
        <taxon>Gunneridae</taxon>
        <taxon>Pentapetalae</taxon>
        <taxon>rosids</taxon>
        <taxon>fabids</taxon>
        <taxon>Fabales</taxon>
        <taxon>Fabaceae</taxon>
        <taxon>Papilionoideae</taxon>
        <taxon>50 kb inversion clade</taxon>
        <taxon>NPAAA clade</taxon>
        <taxon>indigoferoid/millettioid clade</taxon>
        <taxon>Phaseoleae</taxon>
        <taxon>Mucuna</taxon>
    </lineage>
</organism>
<proteinExistence type="predicted"/>
<reference evidence="1" key="1">
    <citation type="submission" date="2018-05" db="EMBL/GenBank/DDBJ databases">
        <title>Draft genome of Mucuna pruriens seed.</title>
        <authorList>
            <person name="Nnadi N.E."/>
            <person name="Vos R."/>
            <person name="Hasami M.H."/>
            <person name="Devisetty U.K."/>
            <person name="Aguiy J.C."/>
        </authorList>
    </citation>
    <scope>NUCLEOTIDE SEQUENCE [LARGE SCALE GENOMIC DNA]</scope>
    <source>
        <strain evidence="1">JCA_2017</strain>
    </source>
</reference>
<dbReference type="EMBL" id="QJKJ01007491">
    <property type="protein sequence ID" value="RDX83007.1"/>
    <property type="molecule type" value="Genomic_DNA"/>
</dbReference>
<sequence length="197" mass="22686">MTAEYKMNIQISLSTTISILVEKMVLEKLLTKPYSNTVLQIYQPARSTVSISRRKTDTSEIVLTFSTKAQEGFNGDLRQHWDKVLISQTHLNYLIENKVFPADLVCLPLRNINIDIIFKVDNKLANIPKMNNYPEPTYLKKKKIKFSIDLRLRVDPISTIPYRIFSSELSELKKQLDEVVPRLLLCGSKNVKIVSKT</sequence>